<dbReference type="EMBL" id="FOQO01000005">
    <property type="protein sequence ID" value="SFI70495.1"/>
    <property type="molecule type" value="Genomic_DNA"/>
</dbReference>
<dbReference type="InterPro" id="IPR048958">
    <property type="entry name" value="Polysacc_lyase_14"/>
</dbReference>
<dbReference type="Gene3D" id="2.60.120.200">
    <property type="match status" value="1"/>
</dbReference>
<keyword evidence="3" id="KW-1185">Reference proteome</keyword>
<sequence>MKKRLGRLRSCTVLLLVISYMGVPTGCTRTNDDRGDVIADSLLADQYPNDTGIETDPHVLFAELFKGDLADVLTRYTDVKNATDMSLEADAPEGSLIGKSIRITNNGGTTDGGHLYKRFAPGFDGTVFLRYYVKYPQASRNNFHHVSVRIGGYDPPSDWPYGTAGVCDLPTRFNVSYEPITGQAGEMETYIYWPEMRASNAAGDQCYGNYLINNAGRKSVDYDRWICVELMVKLNTPGKHDGELQVWHDGQEMGHWKPGSPTGSWNRDRFTHATGGDPFDGFMWRDAARSSLNVNNVKFEFYDTKSPIGHHNYVQYSHLVIAAKRIGPIKH</sequence>
<evidence type="ECO:0000313" key="3">
    <source>
        <dbReference type="Proteomes" id="UP000198670"/>
    </source>
</evidence>
<gene>
    <name evidence="2" type="ORF">SAMN05444682_105166</name>
</gene>
<evidence type="ECO:0000259" key="1">
    <source>
        <dbReference type="Pfam" id="PF21294"/>
    </source>
</evidence>
<dbReference type="AlphaFoldDB" id="A0A1I3KE67"/>
<protein>
    <recommendedName>
        <fullName evidence="1">Polysaccharide lyase 14 domain-containing protein</fullName>
    </recommendedName>
</protein>
<dbReference type="Proteomes" id="UP000198670">
    <property type="component" value="Unassembled WGS sequence"/>
</dbReference>
<dbReference type="RefSeq" id="WP_090626837.1">
    <property type="nucleotide sequence ID" value="NZ_FOQO01000005.1"/>
</dbReference>
<organism evidence="2 3">
    <name type="scientific">Parapedobacter indicus</name>
    <dbReference type="NCBI Taxonomy" id="1477437"/>
    <lineage>
        <taxon>Bacteria</taxon>
        <taxon>Pseudomonadati</taxon>
        <taxon>Bacteroidota</taxon>
        <taxon>Sphingobacteriia</taxon>
        <taxon>Sphingobacteriales</taxon>
        <taxon>Sphingobacteriaceae</taxon>
        <taxon>Parapedobacter</taxon>
    </lineage>
</organism>
<feature type="domain" description="Polysaccharide lyase 14" evidence="1">
    <location>
        <begin position="184"/>
        <end position="253"/>
    </location>
</feature>
<dbReference type="STRING" id="1477437.SAMN05444682_105166"/>
<name>A0A1I3KE67_9SPHI</name>
<reference evidence="2 3" key="1">
    <citation type="submission" date="2016-10" db="EMBL/GenBank/DDBJ databases">
        <authorList>
            <person name="de Groot N.N."/>
        </authorList>
    </citation>
    <scope>NUCLEOTIDE SEQUENCE [LARGE SCALE GENOMIC DNA]</scope>
    <source>
        <strain evidence="2 3">RK1</strain>
    </source>
</reference>
<dbReference type="OrthoDB" id="979738at2"/>
<proteinExistence type="predicted"/>
<accession>A0A1I3KE67</accession>
<evidence type="ECO:0000313" key="2">
    <source>
        <dbReference type="EMBL" id="SFI70495.1"/>
    </source>
</evidence>
<dbReference type="Pfam" id="PF21294">
    <property type="entry name" value="Polysacc_lyase_14"/>
    <property type="match status" value="1"/>
</dbReference>